<organism evidence="1 2">
    <name type="scientific">Holothuria leucospilota</name>
    <name type="common">Black long sea cucumber</name>
    <name type="synonym">Mertensiothuria leucospilota</name>
    <dbReference type="NCBI Taxonomy" id="206669"/>
    <lineage>
        <taxon>Eukaryota</taxon>
        <taxon>Metazoa</taxon>
        <taxon>Echinodermata</taxon>
        <taxon>Eleutherozoa</taxon>
        <taxon>Echinozoa</taxon>
        <taxon>Holothuroidea</taxon>
        <taxon>Aspidochirotacea</taxon>
        <taxon>Aspidochirotida</taxon>
        <taxon>Holothuriidae</taxon>
        <taxon>Holothuria</taxon>
    </lineage>
</organism>
<protein>
    <submittedName>
        <fullName evidence="1">Uncharacterized protein</fullName>
    </submittedName>
</protein>
<sequence length="88" mass="9294">MFWSVSGVFGPGQGVPSLESVVAPVQVWVSPWSPFIQSLESVHAFGQVSVSPWSHQSSCPGVSGSLGFVSPPVQVLFHPWSLSLPCDG</sequence>
<dbReference type="Proteomes" id="UP001152320">
    <property type="component" value="Chromosome 8"/>
</dbReference>
<name>A0A9Q1C2H8_HOLLE</name>
<reference evidence="1" key="1">
    <citation type="submission" date="2021-10" db="EMBL/GenBank/DDBJ databases">
        <title>Tropical sea cucumber genome reveals ecological adaptation and Cuvierian tubules defense mechanism.</title>
        <authorList>
            <person name="Chen T."/>
        </authorList>
    </citation>
    <scope>NUCLEOTIDE SEQUENCE</scope>
    <source>
        <strain evidence="1">Nanhai2018</strain>
        <tissue evidence="1">Muscle</tissue>
    </source>
</reference>
<evidence type="ECO:0000313" key="2">
    <source>
        <dbReference type="Proteomes" id="UP001152320"/>
    </source>
</evidence>
<accession>A0A9Q1C2H8</accession>
<dbReference type="EMBL" id="JAIZAY010000008">
    <property type="protein sequence ID" value="KAJ8037421.1"/>
    <property type="molecule type" value="Genomic_DNA"/>
</dbReference>
<dbReference type="AlphaFoldDB" id="A0A9Q1C2H8"/>
<gene>
    <name evidence="1" type="ORF">HOLleu_18231</name>
</gene>
<comment type="caution">
    <text evidence="1">The sequence shown here is derived from an EMBL/GenBank/DDBJ whole genome shotgun (WGS) entry which is preliminary data.</text>
</comment>
<proteinExistence type="predicted"/>
<keyword evidence="2" id="KW-1185">Reference proteome</keyword>
<evidence type="ECO:0000313" key="1">
    <source>
        <dbReference type="EMBL" id="KAJ8037421.1"/>
    </source>
</evidence>